<dbReference type="GO" id="GO:0010181">
    <property type="term" value="F:FMN binding"/>
    <property type="evidence" value="ECO:0007669"/>
    <property type="project" value="TreeGrafter"/>
</dbReference>
<evidence type="ECO:0000256" key="1">
    <source>
        <dbReference type="ARBA" id="ARBA00004496"/>
    </source>
</evidence>
<dbReference type="STRING" id="35622.SAMN04489764_0611"/>
<evidence type="ECO:0000256" key="4">
    <source>
        <dbReference type="ARBA" id="ARBA00022630"/>
    </source>
</evidence>
<reference evidence="10 11" key="1">
    <citation type="submission" date="2016-10" db="EMBL/GenBank/DDBJ databases">
        <authorList>
            <person name="de Groot N.N."/>
        </authorList>
    </citation>
    <scope>NUCLEOTIDE SEQUENCE [LARGE SCALE GENOMIC DNA]</scope>
    <source>
        <strain evidence="10 11">DSM 43794</strain>
    </source>
</reference>
<evidence type="ECO:0000256" key="8">
    <source>
        <dbReference type="ARBA" id="ARBA00023027"/>
    </source>
</evidence>
<sequence length="201" mass="22419">MLKVGIIIGSTRPGRRGEAVARWVYDIAVQRDDAEFEIVDLKDFGLPLLDEPLPPMTGRYEHPHTLAWAEKIASFDAYIFVTPEYNRSIPGALKNAIDFLYAEWNDKAAAFVGYGATGGVRAVEQLRLITSVLKIADVRTQVELSLSRDFQDFDVLAPAPHHTKVVTTMLDELIAWGGAMRVLRSTSEPTSAEWKHKVHAD</sequence>
<comment type="subcellular location">
    <subcellularLocation>
        <location evidence="1">Cytoplasm</location>
    </subcellularLocation>
</comment>
<dbReference type="Proteomes" id="UP000217103">
    <property type="component" value="Unassembled WGS sequence"/>
</dbReference>
<evidence type="ECO:0000313" key="10">
    <source>
        <dbReference type="EMBL" id="SDQ42054.1"/>
    </source>
</evidence>
<dbReference type="PANTHER" id="PTHR30543:SF21">
    <property type="entry name" value="NAD(P)H-DEPENDENT FMN REDUCTASE LOT6"/>
    <property type="match status" value="1"/>
</dbReference>
<evidence type="ECO:0000256" key="3">
    <source>
        <dbReference type="ARBA" id="ARBA00022490"/>
    </source>
</evidence>
<accession>A0A1H1AR10</accession>
<feature type="domain" description="NADPH-dependent FMN reductase-like" evidence="9">
    <location>
        <begin position="3"/>
        <end position="144"/>
    </location>
</feature>
<dbReference type="Gene3D" id="3.40.50.360">
    <property type="match status" value="1"/>
</dbReference>
<evidence type="ECO:0000256" key="5">
    <source>
        <dbReference type="ARBA" id="ARBA00022643"/>
    </source>
</evidence>
<keyword evidence="3" id="KW-0963">Cytoplasm</keyword>
<dbReference type="EMBL" id="FNKK01000002">
    <property type="protein sequence ID" value="SDQ42054.1"/>
    <property type="molecule type" value="Genomic_DNA"/>
</dbReference>
<protein>
    <submittedName>
        <fullName evidence="10">NAD(P)H-dependent FMN reductase</fullName>
    </submittedName>
</protein>
<comment type="subunit">
    <text evidence="2">Homodimer.</text>
</comment>
<evidence type="ECO:0000256" key="7">
    <source>
        <dbReference type="ARBA" id="ARBA00023002"/>
    </source>
</evidence>
<dbReference type="GO" id="GO:0016491">
    <property type="term" value="F:oxidoreductase activity"/>
    <property type="evidence" value="ECO:0007669"/>
    <property type="project" value="UniProtKB-KW"/>
</dbReference>
<keyword evidence="5" id="KW-0288">FMN</keyword>
<keyword evidence="8" id="KW-0520">NAD</keyword>
<evidence type="ECO:0000259" key="9">
    <source>
        <dbReference type="Pfam" id="PF03358"/>
    </source>
</evidence>
<name>A0A1H1AR10_9ACTN</name>
<dbReference type="SUPFAM" id="SSF52218">
    <property type="entry name" value="Flavoproteins"/>
    <property type="match status" value="1"/>
</dbReference>
<dbReference type="InterPro" id="IPR050712">
    <property type="entry name" value="NAD(P)H-dep_reductase"/>
</dbReference>
<organism evidence="10 11">
    <name type="scientific">Thermostaphylospora chromogena</name>
    <dbReference type="NCBI Taxonomy" id="35622"/>
    <lineage>
        <taxon>Bacteria</taxon>
        <taxon>Bacillati</taxon>
        <taxon>Actinomycetota</taxon>
        <taxon>Actinomycetes</taxon>
        <taxon>Streptosporangiales</taxon>
        <taxon>Thermomonosporaceae</taxon>
        <taxon>Thermostaphylospora</taxon>
    </lineage>
</organism>
<dbReference type="InterPro" id="IPR005025">
    <property type="entry name" value="FMN_Rdtase-like_dom"/>
</dbReference>
<dbReference type="RefSeq" id="WP_093257563.1">
    <property type="nucleotide sequence ID" value="NZ_FNKK01000002.1"/>
</dbReference>
<dbReference type="GO" id="GO:0005829">
    <property type="term" value="C:cytosol"/>
    <property type="evidence" value="ECO:0007669"/>
    <property type="project" value="TreeGrafter"/>
</dbReference>
<keyword evidence="7" id="KW-0560">Oxidoreductase</keyword>
<keyword evidence="11" id="KW-1185">Reference proteome</keyword>
<keyword evidence="6" id="KW-0521">NADP</keyword>
<dbReference type="PANTHER" id="PTHR30543">
    <property type="entry name" value="CHROMATE REDUCTASE"/>
    <property type="match status" value="1"/>
</dbReference>
<evidence type="ECO:0000313" key="11">
    <source>
        <dbReference type="Proteomes" id="UP000217103"/>
    </source>
</evidence>
<evidence type="ECO:0000256" key="6">
    <source>
        <dbReference type="ARBA" id="ARBA00022857"/>
    </source>
</evidence>
<keyword evidence="4" id="KW-0285">Flavoprotein</keyword>
<proteinExistence type="predicted"/>
<evidence type="ECO:0000256" key="2">
    <source>
        <dbReference type="ARBA" id="ARBA00011738"/>
    </source>
</evidence>
<gene>
    <name evidence="10" type="ORF">SAMN04489764_0611</name>
</gene>
<dbReference type="InterPro" id="IPR029039">
    <property type="entry name" value="Flavoprotein-like_sf"/>
</dbReference>
<dbReference type="OrthoDB" id="9812295at2"/>
<dbReference type="FunFam" id="3.40.50.360:FF:000052">
    <property type="entry name" value="NAD(P)H-dependent FMN reductase LOT6"/>
    <property type="match status" value="1"/>
</dbReference>
<dbReference type="AlphaFoldDB" id="A0A1H1AR10"/>
<dbReference type="Pfam" id="PF03358">
    <property type="entry name" value="FMN_red"/>
    <property type="match status" value="1"/>
</dbReference>